<sequence>MSTPQERRMVLVFLHGLTMDPAVLRPMVDALALPIPAIVPAGPVAHGDGTHSWWSVDPAHRAARLAAGPSDLFDRHPKERPAARAVLASTLAQARANHPGCRFVLVGYSQGGMLLMDHLLTQGEPDVAGVVLLSSTCIALDEWLPHLHRLRGLPALVTHGRDDRDLAFSAGERLRDLLTTAGAQVQWLPFEGGHEMPLVVWRALRRFVMSLQAAEVAGGTPQKRGG</sequence>
<dbReference type="PANTHER" id="PTHR10655:SF17">
    <property type="entry name" value="LYSOPHOSPHOLIPASE-LIKE PROTEIN 1"/>
    <property type="match status" value="1"/>
</dbReference>
<accession>A0ABU9BX76</accession>
<dbReference type="Proteomes" id="UP001371218">
    <property type="component" value="Unassembled WGS sequence"/>
</dbReference>
<evidence type="ECO:0000259" key="3">
    <source>
        <dbReference type="Pfam" id="PF02230"/>
    </source>
</evidence>
<dbReference type="PANTHER" id="PTHR10655">
    <property type="entry name" value="LYSOPHOSPHOLIPASE-RELATED"/>
    <property type="match status" value="1"/>
</dbReference>
<gene>
    <name evidence="4" type="ORF">AACH06_19720</name>
</gene>
<dbReference type="InterPro" id="IPR003140">
    <property type="entry name" value="PLipase/COase/thioEstase"/>
</dbReference>
<evidence type="ECO:0000313" key="5">
    <source>
        <dbReference type="Proteomes" id="UP001371218"/>
    </source>
</evidence>
<comment type="similarity">
    <text evidence="1">Belongs to the AB hydrolase superfamily. AB hydrolase 2 family.</text>
</comment>
<evidence type="ECO:0000256" key="1">
    <source>
        <dbReference type="ARBA" id="ARBA00006499"/>
    </source>
</evidence>
<comment type="caution">
    <text evidence="4">The sequence shown here is derived from an EMBL/GenBank/DDBJ whole genome shotgun (WGS) entry which is preliminary data.</text>
</comment>
<proteinExistence type="inferred from homology"/>
<dbReference type="InterPro" id="IPR029058">
    <property type="entry name" value="AB_hydrolase_fold"/>
</dbReference>
<evidence type="ECO:0000256" key="2">
    <source>
        <dbReference type="ARBA" id="ARBA00022801"/>
    </source>
</evidence>
<keyword evidence="2" id="KW-0378">Hydrolase</keyword>
<name>A0ABU9BX76_9BURK</name>
<feature type="domain" description="Phospholipase/carboxylesterase/thioesterase" evidence="3">
    <location>
        <begin position="5"/>
        <end position="208"/>
    </location>
</feature>
<protein>
    <recommendedName>
        <fullName evidence="3">Phospholipase/carboxylesterase/thioesterase domain-containing protein</fullName>
    </recommendedName>
</protein>
<dbReference type="Pfam" id="PF02230">
    <property type="entry name" value="Abhydrolase_2"/>
    <property type="match status" value="1"/>
</dbReference>
<keyword evidence="5" id="KW-1185">Reference proteome</keyword>
<dbReference type="Gene3D" id="3.40.50.1820">
    <property type="entry name" value="alpha/beta hydrolase"/>
    <property type="match status" value="1"/>
</dbReference>
<dbReference type="InterPro" id="IPR050565">
    <property type="entry name" value="LYPA1-2/EST-like"/>
</dbReference>
<evidence type="ECO:0000313" key="4">
    <source>
        <dbReference type="EMBL" id="MEK8033058.1"/>
    </source>
</evidence>
<dbReference type="RefSeq" id="WP_341427481.1">
    <property type="nucleotide sequence ID" value="NZ_JBBUTG010000014.1"/>
</dbReference>
<dbReference type="SUPFAM" id="SSF53474">
    <property type="entry name" value="alpha/beta-Hydrolases"/>
    <property type="match status" value="1"/>
</dbReference>
<organism evidence="4 5">
    <name type="scientific">Ideonella lacteola</name>
    <dbReference type="NCBI Taxonomy" id="2984193"/>
    <lineage>
        <taxon>Bacteria</taxon>
        <taxon>Pseudomonadati</taxon>
        <taxon>Pseudomonadota</taxon>
        <taxon>Betaproteobacteria</taxon>
        <taxon>Burkholderiales</taxon>
        <taxon>Sphaerotilaceae</taxon>
        <taxon>Ideonella</taxon>
    </lineage>
</organism>
<dbReference type="EMBL" id="JBBUTG010000014">
    <property type="protein sequence ID" value="MEK8033058.1"/>
    <property type="molecule type" value="Genomic_DNA"/>
</dbReference>
<reference evidence="4 5" key="1">
    <citation type="submission" date="2024-04" db="EMBL/GenBank/DDBJ databases">
        <title>Novel species of the genus Ideonella isolated from streams.</title>
        <authorList>
            <person name="Lu H."/>
        </authorList>
    </citation>
    <scope>NUCLEOTIDE SEQUENCE [LARGE SCALE GENOMIC DNA]</scope>
    <source>
        <strain evidence="4 5">DXS29W</strain>
    </source>
</reference>